<dbReference type="Proteomes" id="UP000057389">
    <property type="component" value="Unassembled WGS sequence"/>
</dbReference>
<organism evidence="1 2">
    <name type="scientific">Vibrio toranzoniae</name>
    <dbReference type="NCBI Taxonomy" id="1194427"/>
    <lineage>
        <taxon>Bacteria</taxon>
        <taxon>Pseudomonadati</taxon>
        <taxon>Pseudomonadota</taxon>
        <taxon>Gammaproteobacteria</taxon>
        <taxon>Vibrionales</taxon>
        <taxon>Vibrionaceae</taxon>
        <taxon>Vibrio</taxon>
    </lineage>
</organism>
<proteinExistence type="predicted"/>
<dbReference type="OrthoDB" id="7857369at2"/>
<evidence type="ECO:0000313" key="2">
    <source>
        <dbReference type="Proteomes" id="UP000057389"/>
    </source>
</evidence>
<dbReference type="EMBL" id="LMXU01000012">
    <property type="protein sequence ID" value="KWU01625.1"/>
    <property type="molecule type" value="Genomic_DNA"/>
</dbReference>
<keyword evidence="2" id="KW-1185">Reference proteome</keyword>
<evidence type="ECO:0008006" key="3">
    <source>
        <dbReference type="Google" id="ProtNLM"/>
    </source>
</evidence>
<dbReference type="GeneID" id="300178411"/>
<dbReference type="RefSeq" id="WP_060467714.1">
    <property type="nucleotide sequence ID" value="NZ_AP025514.1"/>
</dbReference>
<comment type="caution">
    <text evidence="1">The sequence shown here is derived from an EMBL/GenBank/DDBJ whole genome shotgun (WGS) entry which is preliminary data.</text>
</comment>
<protein>
    <recommendedName>
        <fullName evidence="3">RiboL-PSP-HEPN domain-containing protein</fullName>
    </recommendedName>
</protein>
<evidence type="ECO:0000313" key="1">
    <source>
        <dbReference type="EMBL" id="KWU01625.1"/>
    </source>
</evidence>
<sequence>MSQKVRIYPHQTLQSLALVNHELLTDKLTAGDEADLDYYCINSIVSLAFSVEAILNFVGGKKVSGWKERQNWHQKLEKIYKAINEPLDFETEPLMSILKLKDIRNEIAHSKPVEVVKSASNLTEAKLNMKAEWELLLDPNFSLHAYEQVDTFYHYLLQKFGISVFETLTSSIGTIDSKT</sequence>
<reference evidence="1 2" key="1">
    <citation type="submission" date="2015-11" db="EMBL/GenBank/DDBJ databases">
        <title>Draft WGS of Vibrio toranzoniae.</title>
        <authorList>
            <person name="Lasa A."/>
            <person name="Romalde J.L."/>
        </authorList>
    </citation>
    <scope>NUCLEOTIDE SEQUENCE [LARGE SCALE GENOMIC DNA]</scope>
    <source>
        <strain evidence="1 2">Vb 10.8</strain>
    </source>
</reference>
<gene>
    <name evidence="1" type="ORF">APQ14_05480</name>
</gene>
<dbReference type="AlphaFoldDB" id="A0A120DGY2"/>
<name>A0A120DGY2_9VIBR</name>
<accession>A0A120DGY2</accession>